<dbReference type="Proteomes" id="UP000613193">
    <property type="component" value="Unassembled WGS sequence"/>
</dbReference>
<dbReference type="AlphaFoldDB" id="A0A934PTW2"/>
<organism evidence="1 2">
    <name type="scientific">Mucilaginibacter segetis</name>
    <dbReference type="NCBI Taxonomy" id="2793071"/>
    <lineage>
        <taxon>Bacteria</taxon>
        <taxon>Pseudomonadati</taxon>
        <taxon>Bacteroidota</taxon>
        <taxon>Sphingobacteriia</taxon>
        <taxon>Sphingobacteriales</taxon>
        <taxon>Sphingobacteriaceae</taxon>
        <taxon>Mucilaginibacter</taxon>
    </lineage>
</organism>
<dbReference type="RefSeq" id="WP_200065754.1">
    <property type="nucleotide sequence ID" value="NZ_JAEHFW010000001.1"/>
</dbReference>
<name>A0A934PTW2_9SPHI</name>
<dbReference type="EMBL" id="JAEHFW010000001">
    <property type="protein sequence ID" value="MBK0379320.1"/>
    <property type="molecule type" value="Genomic_DNA"/>
</dbReference>
<accession>A0A934PTW2</accession>
<gene>
    <name evidence="1" type="ORF">I5M19_08385</name>
</gene>
<proteinExistence type="predicted"/>
<protein>
    <submittedName>
        <fullName evidence="1">Uncharacterized protein</fullName>
    </submittedName>
</protein>
<sequence>MDLDAKLDEIIARLARIEAHLGIATTVVETELVTIPTKPTKAMLHFKHMMEFASDMDRKFFFSAIRKRAPEMLELRKKDPRFRLSFRPQMLPKIDEKIQKTGAQFYKDLKVQILAHAKAVEEEGEKVLDRAIDRLTARM</sequence>
<keyword evidence="2" id="KW-1185">Reference proteome</keyword>
<reference evidence="1" key="1">
    <citation type="submission" date="2020-12" db="EMBL/GenBank/DDBJ databases">
        <title>Bacterial novel species Mucilaginibacter sp. SD-g isolated from soil.</title>
        <authorList>
            <person name="Jung H.-Y."/>
        </authorList>
    </citation>
    <scope>NUCLEOTIDE SEQUENCE</scope>
    <source>
        <strain evidence="1">SD-g</strain>
    </source>
</reference>
<evidence type="ECO:0000313" key="1">
    <source>
        <dbReference type="EMBL" id="MBK0379320.1"/>
    </source>
</evidence>
<evidence type="ECO:0000313" key="2">
    <source>
        <dbReference type="Proteomes" id="UP000613193"/>
    </source>
</evidence>
<comment type="caution">
    <text evidence="1">The sequence shown here is derived from an EMBL/GenBank/DDBJ whole genome shotgun (WGS) entry which is preliminary data.</text>
</comment>